<protein>
    <submittedName>
        <fullName evidence="1">Uncharacterized protein</fullName>
    </submittedName>
</protein>
<evidence type="ECO:0000313" key="1">
    <source>
        <dbReference type="EMBL" id="CAJ0604700.1"/>
    </source>
</evidence>
<organism evidence="1 2">
    <name type="scientific">Cylicocyclus nassatus</name>
    <name type="common">Nematode worm</name>
    <dbReference type="NCBI Taxonomy" id="53992"/>
    <lineage>
        <taxon>Eukaryota</taxon>
        <taxon>Metazoa</taxon>
        <taxon>Ecdysozoa</taxon>
        <taxon>Nematoda</taxon>
        <taxon>Chromadorea</taxon>
        <taxon>Rhabditida</taxon>
        <taxon>Rhabditina</taxon>
        <taxon>Rhabditomorpha</taxon>
        <taxon>Strongyloidea</taxon>
        <taxon>Strongylidae</taxon>
        <taxon>Cylicocyclus</taxon>
    </lineage>
</organism>
<name>A0AA36MBS0_CYLNA</name>
<reference evidence="1" key="1">
    <citation type="submission" date="2023-07" db="EMBL/GenBank/DDBJ databases">
        <authorList>
            <consortium name="CYATHOMIX"/>
        </authorList>
    </citation>
    <scope>NUCLEOTIDE SEQUENCE</scope>
    <source>
        <strain evidence="1">N/A</strain>
    </source>
</reference>
<dbReference type="AlphaFoldDB" id="A0AA36MBS0"/>
<evidence type="ECO:0000313" key="2">
    <source>
        <dbReference type="Proteomes" id="UP001176961"/>
    </source>
</evidence>
<gene>
    <name evidence="1" type="ORF">CYNAS_LOCUS16683</name>
</gene>
<keyword evidence="2" id="KW-1185">Reference proteome</keyword>
<comment type="caution">
    <text evidence="1">The sequence shown here is derived from an EMBL/GenBank/DDBJ whole genome shotgun (WGS) entry which is preliminary data.</text>
</comment>
<dbReference type="EMBL" id="CATQJL010000316">
    <property type="protein sequence ID" value="CAJ0604700.1"/>
    <property type="molecule type" value="Genomic_DNA"/>
</dbReference>
<sequence length="72" mass="8934">MLRLSSFRISRPRISRTSARNLVREQLLDLLCVSYQYRRLLTWFGRCRNVRSQRYDISRQRHDHGRRRMRAL</sequence>
<accession>A0AA36MBS0</accession>
<dbReference type="Proteomes" id="UP001176961">
    <property type="component" value="Unassembled WGS sequence"/>
</dbReference>
<proteinExistence type="predicted"/>